<keyword evidence="2" id="KW-0812">Transmembrane</keyword>
<feature type="region of interest" description="Disordered" evidence="1">
    <location>
        <begin position="128"/>
        <end position="148"/>
    </location>
</feature>
<evidence type="ECO:0000313" key="5">
    <source>
        <dbReference type="Proteomes" id="UP001497512"/>
    </source>
</evidence>
<protein>
    <recommendedName>
        <fullName evidence="3">Nucleotide-diphospho-sugar transferase domain-containing protein</fullName>
    </recommendedName>
</protein>
<dbReference type="InterPro" id="IPR044575">
    <property type="entry name" value="RAY1-like"/>
</dbReference>
<evidence type="ECO:0000313" key="4">
    <source>
        <dbReference type="EMBL" id="CAK9204182.1"/>
    </source>
</evidence>
<sequence length="834" mass="92783">MVGALRNCWSRSVKRTKPRCVCPAVIITMAATVLVTWLLNMTVLPSLYSQINNNTPSLIAVRLRNFSLSELRLVFVNKGNSALQQAAVQVEDDDRPVVVYGGLEAETVEEQGENLKKSLQSEQKIVELSEKERETSPEETSAVTSASQQQQQQQLLSVTIFSAPLAYSGEEDEPKRQALLSWLHLSPRPKIVLLGNHSSLHEISKEFAGMVSVEDEIDYSSFNGLPMFHSMVARAHAAVDTNVSVLIRADVVLLQDIMPALRKMSATFDDWMLMSGQLVMKRNLLPFKFVHKGGGIVFLESTITGEAVIEREMASYVGSSGKLEFLQEEEEGLNMWAWNIGSKSAPLFSTPMPPFVFTAGYDHDSWVVRRFLQDGLRAMVDATDALLCFHLQQQLHSRNNIAANNGSSSSSSSSSIASLFYAEEWQHIANARSYYHAFRNMSLYERGIPTSIWKLIACKDPPTIKLCVSGAVSNSSVSCYCSSARQSLAPAFINPVPTNKQTFLEREMSKPTLTKVINVSAIRASSPSLDLLLLKVADSSKSIVLVAATEPYSEMLLSFACQAKSLGVQNLLIAAFDEKLYEYAILQGLPVFFAGKDSSSSNESSDVNKVCSFGTECFRRTTKLKSQTVLMILKKGYNVLWSDVDIVWFRNPLPYLQASYGAGTLVVQSDEPDVKLPANGCGRINSGFYYARADKLTITAFSEIVEHAKTTNMSEQPSFNHVLCGEWGQNRIQGSQCNYTNGLQILFLDRLLFPNGIAHGYWWFPNVTEACASNGCYMLHNNWIRKMENKVNRQLSTCLWFYDVADRMCIHSWNALASLGNEQFLQQVNASTFS</sequence>
<keyword evidence="2" id="KW-1133">Transmembrane helix</keyword>
<dbReference type="PANTHER" id="PTHR47483">
    <property type="entry name" value="BETA-ARABINOFURANOSYLTRANSFERASE RAY1"/>
    <property type="match status" value="1"/>
</dbReference>
<name>A0ABP0TTF5_9BRYO</name>
<keyword evidence="2" id="KW-0472">Membrane</keyword>
<evidence type="ECO:0000256" key="2">
    <source>
        <dbReference type="SAM" id="Phobius"/>
    </source>
</evidence>
<organism evidence="4 5">
    <name type="scientific">Sphagnum troendelagicum</name>
    <dbReference type="NCBI Taxonomy" id="128251"/>
    <lineage>
        <taxon>Eukaryota</taxon>
        <taxon>Viridiplantae</taxon>
        <taxon>Streptophyta</taxon>
        <taxon>Embryophyta</taxon>
        <taxon>Bryophyta</taxon>
        <taxon>Sphagnophytina</taxon>
        <taxon>Sphagnopsida</taxon>
        <taxon>Sphagnales</taxon>
        <taxon>Sphagnaceae</taxon>
        <taxon>Sphagnum</taxon>
    </lineage>
</organism>
<dbReference type="EMBL" id="OZ019906">
    <property type="protein sequence ID" value="CAK9204182.1"/>
    <property type="molecule type" value="Genomic_DNA"/>
</dbReference>
<reference evidence="4" key="1">
    <citation type="submission" date="2024-02" db="EMBL/GenBank/DDBJ databases">
        <authorList>
            <consortium name="ELIXIR-Norway"/>
            <consortium name="Elixir Norway"/>
        </authorList>
    </citation>
    <scope>NUCLEOTIDE SEQUENCE</scope>
</reference>
<feature type="domain" description="Nucleotide-diphospho-sugar transferase" evidence="3">
    <location>
        <begin position="568"/>
        <end position="793"/>
    </location>
</feature>
<feature type="transmembrane region" description="Helical" evidence="2">
    <location>
        <begin position="20"/>
        <end position="39"/>
    </location>
</feature>
<proteinExistence type="predicted"/>
<dbReference type="Pfam" id="PF03407">
    <property type="entry name" value="Nucleotid_trans"/>
    <property type="match status" value="1"/>
</dbReference>
<accession>A0ABP0TTF5</accession>
<evidence type="ECO:0000259" key="3">
    <source>
        <dbReference type="Pfam" id="PF03407"/>
    </source>
</evidence>
<dbReference type="Proteomes" id="UP001497512">
    <property type="component" value="Chromosome 14"/>
</dbReference>
<gene>
    <name evidence="4" type="ORF">CSSPTR1EN2_LOCUS7258</name>
</gene>
<evidence type="ECO:0000256" key="1">
    <source>
        <dbReference type="SAM" id="MobiDB-lite"/>
    </source>
</evidence>
<dbReference type="InterPro" id="IPR005069">
    <property type="entry name" value="Nucl-diP-sugar_transferase"/>
</dbReference>
<keyword evidence="5" id="KW-1185">Reference proteome</keyword>
<dbReference type="PANTHER" id="PTHR47483:SF1">
    <property type="entry name" value="BETA-ARABINOFURANOSYLTRANSFERASE RAY1"/>
    <property type="match status" value="1"/>
</dbReference>